<protein>
    <submittedName>
        <fullName evidence="2">Transposase</fullName>
    </submittedName>
</protein>
<dbReference type="AlphaFoldDB" id="A0A1I7VJ70"/>
<reference evidence="2" key="2">
    <citation type="submission" date="2016-11" db="UniProtKB">
        <authorList>
            <consortium name="WormBaseParasite"/>
        </authorList>
    </citation>
    <scope>IDENTIFICATION</scope>
</reference>
<organism evidence="1 2">
    <name type="scientific">Loa loa</name>
    <name type="common">Eye worm</name>
    <name type="synonym">Filaria loa</name>
    <dbReference type="NCBI Taxonomy" id="7209"/>
    <lineage>
        <taxon>Eukaryota</taxon>
        <taxon>Metazoa</taxon>
        <taxon>Ecdysozoa</taxon>
        <taxon>Nematoda</taxon>
        <taxon>Chromadorea</taxon>
        <taxon>Rhabditida</taxon>
        <taxon>Spirurina</taxon>
        <taxon>Spiruromorpha</taxon>
        <taxon>Filarioidea</taxon>
        <taxon>Onchocercidae</taxon>
        <taxon>Loa</taxon>
    </lineage>
</organism>
<evidence type="ECO:0000313" key="2">
    <source>
        <dbReference type="WBParaSite" id="EN70_3149"/>
    </source>
</evidence>
<keyword evidence="1" id="KW-1185">Reference proteome</keyword>
<reference evidence="1" key="1">
    <citation type="submission" date="2012-04" db="EMBL/GenBank/DDBJ databases">
        <title>The Genome Sequence of Loa loa.</title>
        <authorList>
            <consortium name="The Broad Institute Genome Sequencing Platform"/>
            <consortium name="Broad Institute Genome Sequencing Center for Infectious Disease"/>
            <person name="Nutman T.B."/>
            <person name="Fink D.L."/>
            <person name="Russ C."/>
            <person name="Young S."/>
            <person name="Zeng Q."/>
            <person name="Gargeya S."/>
            <person name="Alvarado L."/>
            <person name="Berlin A."/>
            <person name="Chapman S.B."/>
            <person name="Chen Z."/>
            <person name="Freedman E."/>
            <person name="Gellesch M."/>
            <person name="Goldberg J."/>
            <person name="Griggs A."/>
            <person name="Gujja S."/>
            <person name="Heilman E.R."/>
            <person name="Heiman D."/>
            <person name="Howarth C."/>
            <person name="Mehta T."/>
            <person name="Neiman D."/>
            <person name="Pearson M."/>
            <person name="Roberts A."/>
            <person name="Saif S."/>
            <person name="Shea T."/>
            <person name="Shenoy N."/>
            <person name="Sisk P."/>
            <person name="Stolte C."/>
            <person name="Sykes S."/>
            <person name="White J."/>
            <person name="Yandava C."/>
            <person name="Haas B."/>
            <person name="Henn M.R."/>
            <person name="Nusbaum C."/>
            <person name="Birren B."/>
        </authorList>
    </citation>
    <scope>NUCLEOTIDE SEQUENCE [LARGE SCALE GENOMIC DNA]</scope>
</reference>
<accession>A0A1I7VJ70</accession>
<proteinExistence type="predicted"/>
<name>A0A1I7VJ70_LOALO</name>
<dbReference type="Proteomes" id="UP000095285">
    <property type="component" value="Unassembled WGS sequence"/>
</dbReference>
<sequence length="77" mass="8967">MTGYLVHWNDDAFIRRRIRTGELVMIHLIHLKLADSLTTHFPVFYARCDHYLLLLPEFTPHTQRTAAVKLHADARAA</sequence>
<evidence type="ECO:0000313" key="1">
    <source>
        <dbReference type="Proteomes" id="UP000095285"/>
    </source>
</evidence>
<dbReference type="WBParaSite" id="EN70_3149">
    <property type="protein sequence ID" value="EN70_3149"/>
    <property type="gene ID" value="EN70_3149"/>
</dbReference>